<keyword evidence="2 11" id="KW-0997">Cell inner membrane</keyword>
<dbReference type="GO" id="GO:0008955">
    <property type="term" value="F:peptidoglycan glycosyltransferase activity"/>
    <property type="evidence" value="ECO:0007669"/>
    <property type="project" value="UniProtKB-UniRule"/>
</dbReference>
<dbReference type="GO" id="GO:0008360">
    <property type="term" value="P:regulation of cell shape"/>
    <property type="evidence" value="ECO:0007669"/>
    <property type="project" value="UniProtKB-KW"/>
</dbReference>
<evidence type="ECO:0000256" key="7">
    <source>
        <dbReference type="ARBA" id="ARBA00022984"/>
    </source>
</evidence>
<evidence type="ECO:0000256" key="5">
    <source>
        <dbReference type="ARBA" id="ARBA00022692"/>
    </source>
</evidence>
<feature type="domain" description="Glycosyl transferase family 51" evidence="12">
    <location>
        <begin position="57"/>
        <end position="236"/>
    </location>
</feature>
<dbReference type="GO" id="GO:0009252">
    <property type="term" value="P:peptidoglycan biosynthetic process"/>
    <property type="evidence" value="ECO:0007669"/>
    <property type="project" value="UniProtKB-UniRule"/>
</dbReference>
<dbReference type="PANTHER" id="PTHR30400">
    <property type="entry name" value="MONOFUNCTIONAL BIOSYNTHETIC PEPTIDOGLYCAN TRANSGLYCOSYLASE"/>
    <property type="match status" value="1"/>
</dbReference>
<keyword evidence="1 11" id="KW-1003">Cell membrane</keyword>
<organism evidence="13 14">
    <name type="scientific">Polynucleobacter tropicus</name>
    <dbReference type="NCBI Taxonomy" id="1743174"/>
    <lineage>
        <taxon>Bacteria</taxon>
        <taxon>Pseudomonadati</taxon>
        <taxon>Pseudomonadota</taxon>
        <taxon>Betaproteobacteria</taxon>
        <taxon>Burkholderiales</taxon>
        <taxon>Burkholderiaceae</taxon>
        <taxon>Polynucleobacter</taxon>
    </lineage>
</organism>
<comment type="similarity">
    <text evidence="11">Belongs to the glycosyltransferase 51 family.</text>
</comment>
<dbReference type="HAMAP" id="MF_00766">
    <property type="entry name" value="PGT_MtgA"/>
    <property type="match status" value="1"/>
</dbReference>
<proteinExistence type="inferred from homology"/>
<dbReference type="InterPro" id="IPR011812">
    <property type="entry name" value="Pep_trsgly"/>
</dbReference>
<keyword evidence="7 11" id="KW-0573">Peptidoglycan synthesis</keyword>
<feature type="transmembrane region" description="Helical" evidence="11">
    <location>
        <begin position="12"/>
        <end position="32"/>
    </location>
</feature>
<comment type="catalytic activity">
    <reaction evidence="11">
        <text>[GlcNAc-(1-&gt;4)-Mur2Ac(oyl-L-Ala-gamma-D-Glu-L-Lys-D-Ala-D-Ala)](n)-di-trans,octa-cis-undecaprenyl diphosphate + beta-D-GlcNAc-(1-&gt;4)-Mur2Ac(oyl-L-Ala-gamma-D-Glu-L-Lys-D-Ala-D-Ala)-di-trans,octa-cis-undecaprenyl diphosphate = [GlcNAc-(1-&gt;4)-Mur2Ac(oyl-L-Ala-gamma-D-Glu-L-Lys-D-Ala-D-Ala)](n+1)-di-trans,octa-cis-undecaprenyl diphosphate + di-trans,octa-cis-undecaprenyl diphosphate + H(+)</text>
        <dbReference type="Rhea" id="RHEA:23708"/>
        <dbReference type="Rhea" id="RHEA-COMP:9602"/>
        <dbReference type="Rhea" id="RHEA-COMP:9603"/>
        <dbReference type="ChEBI" id="CHEBI:15378"/>
        <dbReference type="ChEBI" id="CHEBI:58405"/>
        <dbReference type="ChEBI" id="CHEBI:60033"/>
        <dbReference type="ChEBI" id="CHEBI:78435"/>
        <dbReference type="EC" id="2.4.99.28"/>
    </reaction>
</comment>
<evidence type="ECO:0000256" key="10">
    <source>
        <dbReference type="ARBA" id="ARBA00023316"/>
    </source>
</evidence>
<keyword evidence="14" id="KW-1185">Reference proteome</keyword>
<evidence type="ECO:0000256" key="9">
    <source>
        <dbReference type="ARBA" id="ARBA00023136"/>
    </source>
</evidence>
<comment type="subcellular location">
    <subcellularLocation>
        <location evidence="11">Cell inner membrane</location>
        <topology evidence="11">Single-pass membrane protein</topology>
    </subcellularLocation>
</comment>
<accession>A0A6M9PVT0</accession>
<gene>
    <name evidence="11 13" type="primary">mtgA</name>
    <name evidence="13" type="ORF">DCO17_01130</name>
</gene>
<dbReference type="NCBIfam" id="TIGR02070">
    <property type="entry name" value="mono_pep_trsgly"/>
    <property type="match status" value="1"/>
</dbReference>
<dbReference type="Gene3D" id="1.10.3810.10">
    <property type="entry name" value="Biosynthetic peptidoglycan transglycosylase-like"/>
    <property type="match status" value="1"/>
</dbReference>
<dbReference type="KEGG" id="ptrp:DCO17_01130"/>
<comment type="function">
    <text evidence="11">Peptidoglycan polymerase that catalyzes glycan chain elongation from lipid-linked precursors.</text>
</comment>
<dbReference type="GO" id="GO:0016763">
    <property type="term" value="F:pentosyltransferase activity"/>
    <property type="evidence" value="ECO:0007669"/>
    <property type="project" value="InterPro"/>
</dbReference>
<dbReference type="InterPro" id="IPR036950">
    <property type="entry name" value="PBP_transglycosylase"/>
</dbReference>
<evidence type="ECO:0000256" key="2">
    <source>
        <dbReference type="ARBA" id="ARBA00022519"/>
    </source>
</evidence>
<evidence type="ECO:0000313" key="13">
    <source>
        <dbReference type="EMBL" id="QKM63952.1"/>
    </source>
</evidence>
<dbReference type="AlphaFoldDB" id="A0A6M9PVT0"/>
<protein>
    <recommendedName>
        <fullName evidence="11">Biosynthetic peptidoglycan transglycosylase</fullName>
        <ecNumber evidence="11">2.4.99.28</ecNumber>
    </recommendedName>
    <alternativeName>
        <fullName evidence="11">Glycan polymerase</fullName>
    </alternativeName>
    <alternativeName>
        <fullName evidence="11">Peptidoglycan glycosyltransferase MtgA</fullName>
        <shortName evidence="11">PGT</shortName>
    </alternativeName>
</protein>
<sequence>MRWILYPLKCLLVGFVAMQLYFAIQIGLWVNLNPGSTAFQRAERWRLCSWHFTCDIQSHWAPYDKISNNLKRAVLVSEDDIFFQHKGVRVEDMQKAWEKNQQQTQERIRSGAKTKTALRGGSTITQQLAKNLFLSSEQNYFRKAQELVITGLLELMLSKQRVFEIYLNSVEWGEGIFGIGAATQHYYAISPANLDIEQAAALASALPAPKCFDKEQYCRKANINFPTRQEFILENMGRVALAPIPTPKNTKR</sequence>
<keyword evidence="3 11" id="KW-0328">Glycosyltransferase</keyword>
<dbReference type="UniPathway" id="UPA00219"/>
<evidence type="ECO:0000256" key="8">
    <source>
        <dbReference type="ARBA" id="ARBA00022989"/>
    </source>
</evidence>
<dbReference type="EMBL" id="CP028942">
    <property type="protein sequence ID" value="QKM63952.1"/>
    <property type="molecule type" value="Genomic_DNA"/>
</dbReference>
<evidence type="ECO:0000259" key="12">
    <source>
        <dbReference type="Pfam" id="PF00912"/>
    </source>
</evidence>
<keyword evidence="5 11" id="KW-0812">Transmembrane</keyword>
<evidence type="ECO:0000256" key="11">
    <source>
        <dbReference type="HAMAP-Rule" id="MF_00766"/>
    </source>
</evidence>
<dbReference type="GO" id="GO:0005886">
    <property type="term" value="C:plasma membrane"/>
    <property type="evidence" value="ECO:0007669"/>
    <property type="project" value="UniProtKB-SubCell"/>
</dbReference>
<keyword evidence="10 11" id="KW-0961">Cell wall biogenesis/degradation</keyword>
<name>A0A6M9PVT0_9BURK</name>
<evidence type="ECO:0000256" key="1">
    <source>
        <dbReference type="ARBA" id="ARBA00022475"/>
    </source>
</evidence>
<dbReference type="InterPro" id="IPR023346">
    <property type="entry name" value="Lysozyme-like_dom_sf"/>
</dbReference>
<dbReference type="Pfam" id="PF00912">
    <property type="entry name" value="Transgly"/>
    <property type="match status" value="1"/>
</dbReference>
<dbReference type="Proteomes" id="UP000503312">
    <property type="component" value="Chromosome"/>
</dbReference>
<dbReference type="RefSeq" id="WP_173954996.1">
    <property type="nucleotide sequence ID" value="NZ_CP028942.1"/>
</dbReference>
<keyword evidence="6 11" id="KW-0133">Cell shape</keyword>
<evidence type="ECO:0000256" key="4">
    <source>
        <dbReference type="ARBA" id="ARBA00022679"/>
    </source>
</evidence>
<evidence type="ECO:0000256" key="3">
    <source>
        <dbReference type="ARBA" id="ARBA00022676"/>
    </source>
</evidence>
<keyword evidence="8 11" id="KW-1133">Transmembrane helix</keyword>
<reference evidence="13 14" key="1">
    <citation type="submission" date="2018-04" db="EMBL/GenBank/DDBJ databases">
        <title>Polynucleobacter sp. UH21B genome.</title>
        <authorList>
            <person name="Hahn M.W."/>
        </authorList>
    </citation>
    <scope>NUCLEOTIDE SEQUENCE [LARGE SCALE GENOMIC DNA]</scope>
    <source>
        <strain evidence="13 14">MWH-UH21B</strain>
    </source>
</reference>
<evidence type="ECO:0000256" key="6">
    <source>
        <dbReference type="ARBA" id="ARBA00022960"/>
    </source>
</evidence>
<dbReference type="GO" id="GO:0009274">
    <property type="term" value="C:peptidoglycan-based cell wall"/>
    <property type="evidence" value="ECO:0007669"/>
    <property type="project" value="InterPro"/>
</dbReference>
<keyword evidence="4 11" id="KW-0808">Transferase</keyword>
<dbReference type="PANTHER" id="PTHR30400:SF0">
    <property type="entry name" value="BIOSYNTHETIC PEPTIDOGLYCAN TRANSGLYCOSYLASE"/>
    <property type="match status" value="1"/>
</dbReference>
<comment type="pathway">
    <text evidence="11">Cell wall biogenesis; peptidoglycan biosynthesis.</text>
</comment>
<keyword evidence="9 11" id="KW-0472">Membrane</keyword>
<dbReference type="EC" id="2.4.99.28" evidence="11"/>
<evidence type="ECO:0000313" key="14">
    <source>
        <dbReference type="Proteomes" id="UP000503312"/>
    </source>
</evidence>
<dbReference type="SUPFAM" id="SSF53955">
    <property type="entry name" value="Lysozyme-like"/>
    <property type="match status" value="1"/>
</dbReference>
<dbReference type="InterPro" id="IPR001264">
    <property type="entry name" value="Glyco_trans_51"/>
</dbReference>
<dbReference type="GO" id="GO:0071555">
    <property type="term" value="P:cell wall organization"/>
    <property type="evidence" value="ECO:0007669"/>
    <property type="project" value="UniProtKB-KW"/>
</dbReference>